<accession>A0A6J4P5Q3</accession>
<dbReference type="EMBL" id="CADCUX010000228">
    <property type="protein sequence ID" value="CAA9401707.1"/>
    <property type="molecule type" value="Genomic_DNA"/>
</dbReference>
<feature type="non-terminal residue" evidence="2">
    <location>
        <position position="1"/>
    </location>
</feature>
<feature type="region of interest" description="Disordered" evidence="1">
    <location>
        <begin position="1"/>
        <end position="158"/>
    </location>
</feature>
<proteinExistence type="predicted"/>
<sequence length="158" mass="16509">KGHHAAGIRSGGGSGAGIPVPRPLPHTDETAGADEDRQGPGRRERAQVGALLRRVGHVRRDAARYLHPGPVPQGGAAASGRGGAPIDRGGARQGRHQGADQLPELPARLVPLQPRFAERAARSRLHRGRDGQPDPGQGLDAGIRPGRECRRHRAGAGL</sequence>
<feature type="compositionally biased region" description="Basic and acidic residues" evidence="1">
    <location>
        <begin position="25"/>
        <end position="46"/>
    </location>
</feature>
<gene>
    <name evidence="2" type="ORF">AVDCRST_MAG51-942</name>
</gene>
<evidence type="ECO:0000256" key="1">
    <source>
        <dbReference type="SAM" id="MobiDB-lite"/>
    </source>
</evidence>
<evidence type="ECO:0000313" key="2">
    <source>
        <dbReference type="EMBL" id="CAA9401707.1"/>
    </source>
</evidence>
<feature type="non-terminal residue" evidence="2">
    <location>
        <position position="158"/>
    </location>
</feature>
<organism evidence="2">
    <name type="scientific">uncultured Ramlibacter sp</name>
    <dbReference type="NCBI Taxonomy" id="260755"/>
    <lineage>
        <taxon>Bacteria</taxon>
        <taxon>Pseudomonadati</taxon>
        <taxon>Pseudomonadota</taxon>
        <taxon>Betaproteobacteria</taxon>
        <taxon>Burkholderiales</taxon>
        <taxon>Comamonadaceae</taxon>
        <taxon>Ramlibacter</taxon>
        <taxon>environmental samples</taxon>
    </lineage>
</organism>
<protein>
    <submittedName>
        <fullName evidence="2">FAD/FMN-containing dehydrogenases</fullName>
    </submittedName>
</protein>
<reference evidence="2" key="1">
    <citation type="submission" date="2020-02" db="EMBL/GenBank/DDBJ databases">
        <authorList>
            <person name="Meier V. D."/>
        </authorList>
    </citation>
    <scope>NUCLEOTIDE SEQUENCE</scope>
    <source>
        <strain evidence="2">AVDCRST_MAG51</strain>
    </source>
</reference>
<dbReference type="AlphaFoldDB" id="A0A6J4P5Q3"/>
<name>A0A6J4P5Q3_9BURK</name>
<feature type="compositionally biased region" description="Basic residues" evidence="1">
    <location>
        <begin position="149"/>
        <end position="158"/>
    </location>
</feature>